<sequence length="131" mass="15444">MHTLFRTVGFRWRVEEAFQATKGLAGLDEHQVRRYPSWSRWVTLAMFAHAFLAAVPADEHTRRAEPDDLAPLSCNESQQLFLAITVRPRNDLAHRLGCTDRRRRHQARSETSHHRRQPQLKHEDHDLLLEY</sequence>
<evidence type="ECO:0000313" key="3">
    <source>
        <dbReference type="Proteomes" id="UP000472335"/>
    </source>
</evidence>
<protein>
    <recommendedName>
        <fullName evidence="4">Transposase IS4-like domain-containing protein</fullName>
    </recommendedName>
</protein>
<name>A0A6G4VC42_9ACTN</name>
<organism evidence="2 3">
    <name type="scientific">Streptomyces scabichelini</name>
    <dbReference type="NCBI Taxonomy" id="2711217"/>
    <lineage>
        <taxon>Bacteria</taxon>
        <taxon>Bacillati</taxon>
        <taxon>Actinomycetota</taxon>
        <taxon>Actinomycetes</taxon>
        <taxon>Kitasatosporales</taxon>
        <taxon>Streptomycetaceae</taxon>
        <taxon>Streptomyces</taxon>
    </lineage>
</organism>
<gene>
    <name evidence="2" type="ORF">G5C60_28310</name>
</gene>
<accession>A0A6G4VC42</accession>
<keyword evidence="3" id="KW-1185">Reference proteome</keyword>
<feature type="region of interest" description="Disordered" evidence="1">
    <location>
        <begin position="97"/>
        <end position="125"/>
    </location>
</feature>
<comment type="caution">
    <text evidence="2">The sequence shown here is derived from an EMBL/GenBank/DDBJ whole genome shotgun (WGS) entry which is preliminary data.</text>
</comment>
<dbReference type="EMBL" id="JAAKZY010000103">
    <property type="protein sequence ID" value="NGO11400.1"/>
    <property type="molecule type" value="Genomic_DNA"/>
</dbReference>
<proteinExistence type="predicted"/>
<evidence type="ECO:0008006" key="4">
    <source>
        <dbReference type="Google" id="ProtNLM"/>
    </source>
</evidence>
<evidence type="ECO:0000256" key="1">
    <source>
        <dbReference type="SAM" id="MobiDB-lite"/>
    </source>
</evidence>
<reference evidence="2 3" key="1">
    <citation type="submission" date="2020-02" db="EMBL/GenBank/DDBJ databases">
        <title>Whole-genome analyses of novel actinobacteria.</title>
        <authorList>
            <person name="Sahin N."/>
            <person name="Gencbay T."/>
        </authorList>
    </citation>
    <scope>NUCLEOTIDE SEQUENCE [LARGE SCALE GENOMIC DNA]</scope>
    <source>
        <strain evidence="2 3">HC44</strain>
    </source>
</reference>
<dbReference type="Proteomes" id="UP000472335">
    <property type="component" value="Unassembled WGS sequence"/>
</dbReference>
<dbReference type="InterPro" id="IPR012337">
    <property type="entry name" value="RNaseH-like_sf"/>
</dbReference>
<evidence type="ECO:0000313" key="2">
    <source>
        <dbReference type="EMBL" id="NGO11400.1"/>
    </source>
</evidence>
<dbReference type="SUPFAM" id="SSF53098">
    <property type="entry name" value="Ribonuclease H-like"/>
    <property type="match status" value="1"/>
</dbReference>
<dbReference type="AlphaFoldDB" id="A0A6G4VC42"/>